<reference evidence="3" key="1">
    <citation type="journal article" date="2023" name="Mol. Phylogenet. Evol.">
        <title>Genome-scale phylogeny and comparative genomics of the fungal order Sordariales.</title>
        <authorList>
            <person name="Hensen N."/>
            <person name="Bonometti L."/>
            <person name="Westerberg I."/>
            <person name="Brannstrom I.O."/>
            <person name="Guillou S."/>
            <person name="Cros-Aarteil S."/>
            <person name="Calhoun S."/>
            <person name="Haridas S."/>
            <person name="Kuo A."/>
            <person name="Mondo S."/>
            <person name="Pangilinan J."/>
            <person name="Riley R."/>
            <person name="LaButti K."/>
            <person name="Andreopoulos B."/>
            <person name="Lipzen A."/>
            <person name="Chen C."/>
            <person name="Yan M."/>
            <person name="Daum C."/>
            <person name="Ng V."/>
            <person name="Clum A."/>
            <person name="Steindorff A."/>
            <person name="Ohm R.A."/>
            <person name="Martin F."/>
            <person name="Silar P."/>
            <person name="Natvig D.O."/>
            <person name="Lalanne C."/>
            <person name="Gautier V."/>
            <person name="Ament-Velasquez S.L."/>
            <person name="Kruys A."/>
            <person name="Hutchinson M.I."/>
            <person name="Powell A.J."/>
            <person name="Barry K."/>
            <person name="Miller A.N."/>
            <person name="Grigoriev I.V."/>
            <person name="Debuchy R."/>
            <person name="Gladieux P."/>
            <person name="Hiltunen Thoren M."/>
            <person name="Johannesson H."/>
        </authorList>
    </citation>
    <scope>NUCLEOTIDE SEQUENCE</scope>
    <source>
        <strain evidence="3">CBS 731.68</strain>
    </source>
</reference>
<accession>A0AAN6U2V0</accession>
<organism evidence="3 4">
    <name type="scientific">Parathielavia appendiculata</name>
    <dbReference type="NCBI Taxonomy" id="2587402"/>
    <lineage>
        <taxon>Eukaryota</taxon>
        <taxon>Fungi</taxon>
        <taxon>Dikarya</taxon>
        <taxon>Ascomycota</taxon>
        <taxon>Pezizomycotina</taxon>
        <taxon>Sordariomycetes</taxon>
        <taxon>Sordariomycetidae</taxon>
        <taxon>Sordariales</taxon>
        <taxon>Chaetomiaceae</taxon>
        <taxon>Parathielavia</taxon>
    </lineage>
</organism>
<feature type="domain" description="Clr5" evidence="2">
    <location>
        <begin position="72"/>
        <end position="124"/>
    </location>
</feature>
<sequence>MEPPFTTPNAVNGSADQSLPLTSTSFSQSAESVECHNSEASNITSSIRHVEVQAAASVTEPLPERPLVPSSQADWEARKQIIRELYMDQNKILNEVIEVMLTKHKFKATARMYKGQFAKWKWTKYNKTNSNALLKSAKSRVAKRRSARTREQPPHARGYLPYFSDDEFQVEITLSAYAALITHWSERETPWKTDDSTLGGRSSTELFGPRDNSILQHVRSAQDHFLAGRPHQGGDMLRRAFLGIEAALDPERSGSLDIEALWDCCLAVPQLVLTMGWTDILSIFCRYLHSYTRIKLPHHPITRVAASLQRLALQTTTATTTTPTSTTVTGGAAANWQHLQAFISRAWHIWIDCVSRVRGDHDDVTIHLKRGYVTLVDPTHAMAGDIIASFRTTVTQSLAHRGAFATTSRILELEDLLVRMYVPLFTPATARRAEEILRGLKERIERKEGNRGRRVDQWDYVDRYLVFSAYYFMASIAEYTGQRDKAAVYRWKSLDSGRDLFWLQTSLLVESRLRTEGLDAEANAILEARVETQESLNVLPGCGNGEGWGITGQIV</sequence>
<dbReference type="PANTHER" id="PTHR38788:SF3">
    <property type="entry name" value="CLR5 DOMAIN-CONTAINING PROTEIN"/>
    <property type="match status" value="1"/>
</dbReference>
<evidence type="ECO:0000313" key="4">
    <source>
        <dbReference type="Proteomes" id="UP001302602"/>
    </source>
</evidence>
<evidence type="ECO:0000259" key="2">
    <source>
        <dbReference type="Pfam" id="PF14420"/>
    </source>
</evidence>
<dbReference type="Pfam" id="PF14420">
    <property type="entry name" value="Clr5"/>
    <property type="match status" value="1"/>
</dbReference>
<feature type="compositionally biased region" description="Polar residues" evidence="1">
    <location>
        <begin position="7"/>
        <end position="31"/>
    </location>
</feature>
<comment type="caution">
    <text evidence="3">The sequence shown here is derived from an EMBL/GenBank/DDBJ whole genome shotgun (WGS) entry which is preliminary data.</text>
</comment>
<dbReference type="RefSeq" id="XP_062648552.1">
    <property type="nucleotide sequence ID" value="XM_062796982.1"/>
</dbReference>
<keyword evidence="4" id="KW-1185">Reference proteome</keyword>
<dbReference type="AlphaFoldDB" id="A0AAN6U2V0"/>
<protein>
    <recommendedName>
        <fullName evidence="2">Clr5 domain-containing protein</fullName>
    </recommendedName>
</protein>
<evidence type="ECO:0000256" key="1">
    <source>
        <dbReference type="SAM" id="MobiDB-lite"/>
    </source>
</evidence>
<name>A0AAN6U2V0_9PEZI</name>
<dbReference type="GeneID" id="87833750"/>
<reference evidence="3" key="2">
    <citation type="submission" date="2023-05" db="EMBL/GenBank/DDBJ databases">
        <authorList>
            <consortium name="Lawrence Berkeley National Laboratory"/>
            <person name="Steindorff A."/>
            <person name="Hensen N."/>
            <person name="Bonometti L."/>
            <person name="Westerberg I."/>
            <person name="Brannstrom I.O."/>
            <person name="Guillou S."/>
            <person name="Cros-Aarteil S."/>
            <person name="Calhoun S."/>
            <person name="Haridas S."/>
            <person name="Kuo A."/>
            <person name="Mondo S."/>
            <person name="Pangilinan J."/>
            <person name="Riley R."/>
            <person name="Labutti K."/>
            <person name="Andreopoulos B."/>
            <person name="Lipzen A."/>
            <person name="Chen C."/>
            <person name="Yanf M."/>
            <person name="Daum C."/>
            <person name="Ng V."/>
            <person name="Clum A."/>
            <person name="Ohm R."/>
            <person name="Martin F."/>
            <person name="Silar P."/>
            <person name="Natvig D."/>
            <person name="Lalanne C."/>
            <person name="Gautier V."/>
            <person name="Ament-Velasquez S.L."/>
            <person name="Kruys A."/>
            <person name="Hutchinson M.I."/>
            <person name="Powell A.J."/>
            <person name="Barry K."/>
            <person name="Miller A.N."/>
            <person name="Grigoriev I.V."/>
            <person name="Debuchy R."/>
            <person name="Gladieux P."/>
            <person name="Thoren M.H."/>
            <person name="Johannesson H."/>
        </authorList>
    </citation>
    <scope>NUCLEOTIDE SEQUENCE</scope>
    <source>
        <strain evidence="3">CBS 731.68</strain>
    </source>
</reference>
<dbReference type="InterPro" id="IPR025676">
    <property type="entry name" value="Clr5_dom"/>
</dbReference>
<proteinExistence type="predicted"/>
<dbReference type="EMBL" id="MU853226">
    <property type="protein sequence ID" value="KAK4124781.1"/>
    <property type="molecule type" value="Genomic_DNA"/>
</dbReference>
<feature type="compositionally biased region" description="Basic residues" evidence="1">
    <location>
        <begin position="137"/>
        <end position="147"/>
    </location>
</feature>
<dbReference type="PANTHER" id="PTHR38788">
    <property type="entry name" value="CLR5 DOMAIN-CONTAINING PROTEIN"/>
    <property type="match status" value="1"/>
</dbReference>
<evidence type="ECO:0000313" key="3">
    <source>
        <dbReference type="EMBL" id="KAK4124781.1"/>
    </source>
</evidence>
<gene>
    <name evidence="3" type="ORF">N657DRAFT_689193</name>
</gene>
<dbReference type="Proteomes" id="UP001302602">
    <property type="component" value="Unassembled WGS sequence"/>
</dbReference>
<feature type="region of interest" description="Disordered" evidence="1">
    <location>
        <begin position="1"/>
        <end position="40"/>
    </location>
</feature>
<feature type="region of interest" description="Disordered" evidence="1">
    <location>
        <begin position="136"/>
        <end position="157"/>
    </location>
</feature>